<dbReference type="GO" id="GO:0006409">
    <property type="term" value="P:tRNA export from nucleus"/>
    <property type="evidence" value="ECO:0007669"/>
    <property type="project" value="TreeGrafter"/>
</dbReference>
<dbReference type="GO" id="GO:0032040">
    <property type="term" value="C:small-subunit processome"/>
    <property type="evidence" value="ECO:0007669"/>
    <property type="project" value="TreeGrafter"/>
</dbReference>
<keyword evidence="10" id="KW-1185">Reference proteome</keyword>
<dbReference type="GO" id="GO:0003723">
    <property type="term" value="F:RNA binding"/>
    <property type="evidence" value="ECO:0007669"/>
    <property type="project" value="UniProtKB-KW"/>
</dbReference>
<evidence type="ECO:0000256" key="4">
    <source>
        <dbReference type="ARBA" id="ARBA00023242"/>
    </source>
</evidence>
<dbReference type="PANTHER" id="PTHR17972:SF0">
    <property type="entry name" value="NUCLEOLAR PROTEIN 6"/>
    <property type="match status" value="1"/>
</dbReference>
<dbReference type="GO" id="GO:0006364">
    <property type="term" value="P:rRNA processing"/>
    <property type="evidence" value="ECO:0007669"/>
    <property type="project" value="UniProtKB-KW"/>
</dbReference>
<accession>A0A9W8LWL9</accession>
<evidence type="ECO:0000313" key="10">
    <source>
        <dbReference type="Proteomes" id="UP001139887"/>
    </source>
</evidence>
<evidence type="ECO:0000256" key="1">
    <source>
        <dbReference type="ARBA" id="ARBA00004604"/>
    </source>
</evidence>
<proteinExistence type="inferred from homology"/>
<name>A0A9W8LWL9_9FUNG</name>
<keyword evidence="4 5" id="KW-0539">Nucleus</keyword>
<gene>
    <name evidence="9" type="primary">UTP22_1</name>
    <name evidence="9" type="ORF">IWW36_005465</name>
</gene>
<keyword evidence="5" id="KW-0698">rRNA processing</keyword>
<dbReference type="Pfam" id="PF03813">
    <property type="entry name" value="Nrap"/>
    <property type="match status" value="1"/>
</dbReference>
<dbReference type="PANTHER" id="PTHR17972">
    <property type="entry name" value="NUCLEOLAR RNA-ASSOCIATED PROTEIN"/>
    <property type="match status" value="1"/>
</dbReference>
<dbReference type="GO" id="GO:0034456">
    <property type="term" value="C:UTP-C complex"/>
    <property type="evidence" value="ECO:0007669"/>
    <property type="project" value="TreeGrafter"/>
</dbReference>
<feature type="region of interest" description="Disordered" evidence="6">
    <location>
        <begin position="1"/>
        <end position="88"/>
    </location>
</feature>
<evidence type="ECO:0000256" key="2">
    <source>
        <dbReference type="ARBA" id="ARBA00006674"/>
    </source>
</evidence>
<dbReference type="AlphaFoldDB" id="A0A9W8LWL9"/>
<dbReference type="OrthoDB" id="10251401at2759"/>
<dbReference type="Proteomes" id="UP001139887">
    <property type="component" value="Unassembled WGS sequence"/>
</dbReference>
<reference evidence="9" key="1">
    <citation type="submission" date="2022-07" db="EMBL/GenBank/DDBJ databases">
        <title>Phylogenomic reconstructions and comparative analyses of Kickxellomycotina fungi.</title>
        <authorList>
            <person name="Reynolds N.K."/>
            <person name="Stajich J.E."/>
            <person name="Barry K."/>
            <person name="Grigoriev I.V."/>
            <person name="Crous P."/>
            <person name="Smith M.E."/>
        </authorList>
    </citation>
    <scope>NUCLEOTIDE SEQUENCE</scope>
    <source>
        <strain evidence="9">NRRL 1566</strain>
    </source>
</reference>
<feature type="domain" description="Nrap protein" evidence="7">
    <location>
        <begin position="213"/>
        <end position="359"/>
    </location>
</feature>
<feature type="domain" description="Nrap protein" evidence="8">
    <location>
        <begin position="365"/>
        <end position="513"/>
    </location>
</feature>
<organism evidence="9 10">
    <name type="scientific">Coemansia brasiliensis</name>
    <dbReference type="NCBI Taxonomy" id="2650707"/>
    <lineage>
        <taxon>Eukaryota</taxon>
        <taxon>Fungi</taxon>
        <taxon>Fungi incertae sedis</taxon>
        <taxon>Zoopagomycota</taxon>
        <taxon>Kickxellomycotina</taxon>
        <taxon>Kickxellomycetes</taxon>
        <taxon>Kickxellales</taxon>
        <taxon>Kickxellaceae</taxon>
        <taxon>Coemansia</taxon>
    </lineage>
</organism>
<keyword evidence="5" id="KW-0687">Ribonucleoprotein</keyword>
<evidence type="ECO:0000313" key="9">
    <source>
        <dbReference type="EMBL" id="KAJ2843696.1"/>
    </source>
</evidence>
<keyword evidence="3 5" id="KW-0694">RNA-binding</keyword>
<dbReference type="Gene3D" id="1.10.1410.10">
    <property type="match status" value="2"/>
</dbReference>
<evidence type="ECO:0000256" key="6">
    <source>
        <dbReference type="SAM" id="MobiDB-lite"/>
    </source>
</evidence>
<comment type="subcellular location">
    <subcellularLocation>
        <location evidence="1 5">Nucleus</location>
        <location evidence="1 5">Nucleolus</location>
    </subcellularLocation>
</comment>
<evidence type="ECO:0000259" key="7">
    <source>
        <dbReference type="Pfam" id="PF03813"/>
    </source>
</evidence>
<feature type="compositionally biased region" description="Basic residues" evidence="6">
    <location>
        <begin position="1"/>
        <end position="11"/>
    </location>
</feature>
<keyword evidence="5" id="KW-0690">Ribosome biogenesis</keyword>
<dbReference type="GO" id="GO:0032545">
    <property type="term" value="C:CURI complex"/>
    <property type="evidence" value="ECO:0007669"/>
    <property type="project" value="TreeGrafter"/>
</dbReference>
<dbReference type="Pfam" id="PF17403">
    <property type="entry name" value="Nrap_D2"/>
    <property type="match status" value="1"/>
</dbReference>
<sequence length="540" mass="59086">MAGRSATKRKQASAELAATHNKAKHSKLKPVEQQAVDEHSDSDESMGVSDSNDEGMSDEMDEAEDEPKLAGENGATAKSSERKSGQPVTNAEIMALNEASLLFKTNLFKLQVDELLNETVVASGSKATRELDAALKQIRDTLVAMESTNEMSVEAAVNHVRKLSKSEFSVPFPDPSPPADLPIKMAFGAPDVVNIVGSYALGMTVRTGQGFSVDMMAQMPPHLFQERDHLNFRYFYKRAFFVAMVRVFLQKSAVHDAFDVDFDLLRSDTRLPVVVLRPKPDMRRLAKLNCSIRIIPTIAPDTLPLKRLAPSRNHIRFSFIARGASDGEVDNLPPTPQYNAALVSDALLTTHITYLHETKDLCPEFARAAALLRIWHSQHTSSGRSVGSQQLMKSRVNGFILTMVLAWLVRSSNSGGVSGARLSATMSAHQLFKGTIEFLATHDFAASPVQFGNTMDIAEFAQSGAALVDPTASVNLLAGVVPWELAELRMQAQRTARDLNHHSAPCFGSVFLSTALSDVVSKYDHILRVEADLEALLTTR</sequence>
<feature type="compositionally biased region" description="Acidic residues" evidence="6">
    <location>
        <begin position="51"/>
        <end position="65"/>
    </location>
</feature>
<dbReference type="InterPro" id="IPR005554">
    <property type="entry name" value="NOL6/Upt22"/>
</dbReference>
<evidence type="ECO:0000259" key="8">
    <source>
        <dbReference type="Pfam" id="PF17403"/>
    </source>
</evidence>
<comment type="similarity">
    <text evidence="2 5">Belongs to the NRAP family.</text>
</comment>
<feature type="non-terminal residue" evidence="9">
    <location>
        <position position="540"/>
    </location>
</feature>
<protein>
    <recommendedName>
        <fullName evidence="5">U3 small nucleolar RNA-associated protein 22</fullName>
    </recommendedName>
</protein>
<evidence type="ECO:0000256" key="3">
    <source>
        <dbReference type="ARBA" id="ARBA00022884"/>
    </source>
</evidence>
<dbReference type="InterPro" id="IPR035082">
    <property type="entry name" value="Nrap_D1"/>
</dbReference>
<dbReference type="InterPro" id="IPR035367">
    <property type="entry name" value="Nrap_D2"/>
</dbReference>
<dbReference type="EMBL" id="JANBUW010001321">
    <property type="protein sequence ID" value="KAJ2843696.1"/>
    <property type="molecule type" value="Genomic_DNA"/>
</dbReference>
<comment type="caution">
    <text evidence="9">The sequence shown here is derived from an EMBL/GenBank/DDBJ whole genome shotgun (WGS) entry which is preliminary data.</text>
</comment>
<evidence type="ECO:0000256" key="5">
    <source>
        <dbReference type="RuleBase" id="RU364032"/>
    </source>
</evidence>